<evidence type="ECO:0000259" key="3">
    <source>
        <dbReference type="PROSITE" id="PS50977"/>
    </source>
</evidence>
<sequence>MLCYGGVVPRPRVYDPDSVLDAVETLAVERGPAAVTVRAVAAAAGISNGALYHSFSSRSELLGRAWLRAGERFLRVQDALIERAADPTEAVVAAAGAPGVLSDRHPASCRLVLAVRREDILDAEMPDELARRLLELQDRLVATMVRLADGLWQRRDRAAADTITECVVDLPTAILLTRDRLASATARRHLSAAVRAVLDIGPPPITRKGRQP</sequence>
<dbReference type="PANTHER" id="PTHR30055:SF226">
    <property type="entry name" value="HTH-TYPE TRANSCRIPTIONAL REGULATOR PKSA"/>
    <property type="match status" value="1"/>
</dbReference>
<feature type="domain" description="HTH tetR-type" evidence="3">
    <location>
        <begin position="13"/>
        <end position="73"/>
    </location>
</feature>
<dbReference type="InterPro" id="IPR001647">
    <property type="entry name" value="HTH_TetR"/>
</dbReference>
<dbReference type="PRINTS" id="PR00455">
    <property type="entry name" value="HTHTETR"/>
</dbReference>
<evidence type="ECO:0000256" key="2">
    <source>
        <dbReference type="PROSITE-ProRule" id="PRU00335"/>
    </source>
</evidence>
<reference evidence="5" key="2">
    <citation type="submission" date="2016-02" db="EMBL/GenBank/DDBJ databases">
        <title>Draft genome sequence of five rapidly growing Mycobacterium species.</title>
        <authorList>
            <person name="Katahira K."/>
            <person name="Gotou Y."/>
            <person name="Iida K."/>
            <person name="Ogura Y."/>
            <person name="Hayashi T."/>
        </authorList>
    </citation>
    <scope>NUCLEOTIDE SEQUENCE [LARGE SCALE GENOMIC DNA]</scope>
    <source>
        <strain evidence="5">JCM15298</strain>
    </source>
</reference>
<dbReference type="PROSITE" id="PS50977">
    <property type="entry name" value="HTH_TETR_2"/>
    <property type="match status" value="1"/>
</dbReference>
<dbReference type="Pfam" id="PF00440">
    <property type="entry name" value="TetR_N"/>
    <property type="match status" value="1"/>
</dbReference>
<protein>
    <submittedName>
        <fullName evidence="4">TetR family transcriptional regulator</fullName>
    </submittedName>
</protein>
<evidence type="ECO:0000313" key="4">
    <source>
        <dbReference type="EMBL" id="GAS97515.1"/>
    </source>
</evidence>
<name>A0A124E2Q2_MYCCR</name>
<dbReference type="SUPFAM" id="SSF46689">
    <property type="entry name" value="Homeodomain-like"/>
    <property type="match status" value="1"/>
</dbReference>
<feature type="DNA-binding region" description="H-T-H motif" evidence="2">
    <location>
        <begin position="36"/>
        <end position="55"/>
    </location>
</feature>
<dbReference type="InterPro" id="IPR050109">
    <property type="entry name" value="HTH-type_TetR-like_transc_reg"/>
</dbReference>
<dbReference type="STRING" id="228230.RMCC_4481"/>
<proteinExistence type="predicted"/>
<reference evidence="5" key="1">
    <citation type="journal article" date="2016" name="Genome Announc.">
        <title>Draft Genome Sequences of Five Rapidly Growing Mycobacterium Species, M. thermoresistibile, M. fortuitum subsp. acetamidolyticum, M. canariasense, M. brisbanense, and M. novocastrense.</title>
        <authorList>
            <person name="Katahira K."/>
            <person name="Ogura Y."/>
            <person name="Gotoh Y."/>
            <person name="Hayashi T."/>
        </authorList>
    </citation>
    <scope>NUCLEOTIDE SEQUENCE [LARGE SCALE GENOMIC DNA]</scope>
    <source>
        <strain evidence="5">JCM15298</strain>
    </source>
</reference>
<dbReference type="GO" id="GO:0003700">
    <property type="term" value="F:DNA-binding transcription factor activity"/>
    <property type="evidence" value="ECO:0007669"/>
    <property type="project" value="TreeGrafter"/>
</dbReference>
<keyword evidence="5" id="KW-1185">Reference proteome</keyword>
<dbReference type="AlphaFoldDB" id="A0A124E2Q2"/>
<accession>A0A124E2Q2</accession>
<organism evidence="4 5">
    <name type="scientific">Mycolicibacterium canariasense</name>
    <name type="common">Mycobacterium canariasense</name>
    <dbReference type="NCBI Taxonomy" id="228230"/>
    <lineage>
        <taxon>Bacteria</taxon>
        <taxon>Bacillati</taxon>
        <taxon>Actinomycetota</taxon>
        <taxon>Actinomycetes</taxon>
        <taxon>Mycobacteriales</taxon>
        <taxon>Mycobacteriaceae</taxon>
        <taxon>Mycolicibacterium</taxon>
    </lineage>
</organism>
<evidence type="ECO:0000313" key="5">
    <source>
        <dbReference type="Proteomes" id="UP000069443"/>
    </source>
</evidence>
<dbReference type="Proteomes" id="UP000069443">
    <property type="component" value="Unassembled WGS sequence"/>
</dbReference>
<comment type="caution">
    <text evidence="4">The sequence shown here is derived from an EMBL/GenBank/DDBJ whole genome shotgun (WGS) entry which is preliminary data.</text>
</comment>
<dbReference type="PANTHER" id="PTHR30055">
    <property type="entry name" value="HTH-TYPE TRANSCRIPTIONAL REGULATOR RUTR"/>
    <property type="match status" value="1"/>
</dbReference>
<evidence type="ECO:0000256" key="1">
    <source>
        <dbReference type="ARBA" id="ARBA00023125"/>
    </source>
</evidence>
<dbReference type="InterPro" id="IPR009057">
    <property type="entry name" value="Homeodomain-like_sf"/>
</dbReference>
<dbReference type="EMBL" id="BCSY01000074">
    <property type="protein sequence ID" value="GAS97515.1"/>
    <property type="molecule type" value="Genomic_DNA"/>
</dbReference>
<dbReference type="Gene3D" id="1.10.357.10">
    <property type="entry name" value="Tetracycline Repressor, domain 2"/>
    <property type="match status" value="1"/>
</dbReference>
<gene>
    <name evidence="4" type="ORF">RMCC_4481</name>
</gene>
<dbReference type="GO" id="GO:0000976">
    <property type="term" value="F:transcription cis-regulatory region binding"/>
    <property type="evidence" value="ECO:0007669"/>
    <property type="project" value="TreeGrafter"/>
</dbReference>
<keyword evidence="1 2" id="KW-0238">DNA-binding</keyword>